<dbReference type="Gene3D" id="3.30.450.20">
    <property type="entry name" value="PAS domain"/>
    <property type="match status" value="1"/>
</dbReference>
<dbReference type="AlphaFoldDB" id="A0A126PYN8"/>
<dbReference type="EMBL" id="CP014323">
    <property type="protein sequence ID" value="AMJ98101.1"/>
    <property type="molecule type" value="Genomic_DNA"/>
</dbReference>
<protein>
    <submittedName>
        <fullName evidence="1">Uncharacterized protein</fullName>
    </submittedName>
</protein>
<gene>
    <name evidence="1" type="ORF">AVL55_07990</name>
</gene>
<dbReference type="Proteomes" id="UP000063991">
    <property type="component" value="Chromosome"/>
</dbReference>
<organism evidence="1 2">
    <name type="scientific">Alteromonas macleodii</name>
    <name type="common">Pseudoalteromonas macleodii</name>
    <dbReference type="NCBI Taxonomy" id="28108"/>
    <lineage>
        <taxon>Bacteria</taxon>
        <taxon>Pseudomonadati</taxon>
        <taxon>Pseudomonadota</taxon>
        <taxon>Gammaproteobacteria</taxon>
        <taxon>Alteromonadales</taxon>
        <taxon>Alteromonadaceae</taxon>
        <taxon>Alteromonas/Salinimonas group</taxon>
        <taxon>Alteromonas</taxon>
    </lineage>
</organism>
<sequence>MDNETQKVVIIDDEPTTLLSLESAVESIADGFITINAAGDVTFVNPVAMSYSATLARVGGDEFACLLTEIGSGYSADSIAMACLQAGREPINIDYKAHQLSCAQSSWVPLRAGLFYVSSHGDGGFLHKVN</sequence>
<evidence type="ECO:0000313" key="1">
    <source>
        <dbReference type="EMBL" id="AMJ98101.1"/>
    </source>
</evidence>
<proteinExistence type="predicted"/>
<dbReference type="RefSeq" id="WP_061094748.1">
    <property type="nucleotide sequence ID" value="NZ_CP014323.1"/>
</dbReference>
<evidence type="ECO:0000313" key="2">
    <source>
        <dbReference type="Proteomes" id="UP000063991"/>
    </source>
</evidence>
<reference evidence="1 2" key="1">
    <citation type="submission" date="2015-12" db="EMBL/GenBank/DDBJ databases">
        <authorList>
            <person name="Shamseldin A."/>
            <person name="Moawad H."/>
            <person name="Abd El-Rahim W.M."/>
            <person name="Sadowsky M.J."/>
        </authorList>
    </citation>
    <scope>NUCLEOTIDE SEQUENCE [LARGE SCALE GENOMIC DNA]</scope>
    <source>
        <strain evidence="1 2">D7</strain>
    </source>
</reference>
<name>A0A126PYN8_ALTMA</name>
<accession>A0A126PYN8</accession>